<evidence type="ECO:0000256" key="5">
    <source>
        <dbReference type="ARBA" id="ARBA00023295"/>
    </source>
</evidence>
<feature type="domain" description="Glycoside hydrolase family 5" evidence="8">
    <location>
        <begin position="25"/>
        <end position="295"/>
    </location>
</feature>
<evidence type="ECO:0000256" key="4">
    <source>
        <dbReference type="ARBA" id="ARBA00023277"/>
    </source>
</evidence>
<keyword evidence="5 7" id="KW-0326">Glycosidase</keyword>
<gene>
    <name evidence="9" type="ORF">DC28_11820</name>
</gene>
<evidence type="ECO:0000313" key="9">
    <source>
        <dbReference type="EMBL" id="KGE71458.1"/>
    </source>
</evidence>
<comment type="similarity">
    <text evidence="1 7">Belongs to the glycosyl hydrolase 5 (cellulase A) family.</text>
</comment>
<dbReference type="InterPro" id="IPR017853">
    <property type="entry name" value="GH"/>
</dbReference>
<dbReference type="InterPro" id="IPR050386">
    <property type="entry name" value="Glycosyl_hydrolase_5"/>
</dbReference>
<keyword evidence="2 7" id="KW-0378">Hydrolase</keyword>
<dbReference type="Gene3D" id="3.20.20.80">
    <property type="entry name" value="Glycosidases"/>
    <property type="match status" value="1"/>
</dbReference>
<dbReference type="Pfam" id="PF00150">
    <property type="entry name" value="Cellulase"/>
    <property type="match status" value="1"/>
</dbReference>
<dbReference type="GO" id="GO:0030245">
    <property type="term" value="P:cellulose catabolic process"/>
    <property type="evidence" value="ECO:0007669"/>
    <property type="project" value="UniProtKB-KW"/>
</dbReference>
<evidence type="ECO:0000256" key="2">
    <source>
        <dbReference type="ARBA" id="ARBA00022801"/>
    </source>
</evidence>
<evidence type="ECO:0000256" key="1">
    <source>
        <dbReference type="ARBA" id="ARBA00005641"/>
    </source>
</evidence>
<dbReference type="Proteomes" id="UP000029692">
    <property type="component" value="Unassembled WGS sequence"/>
</dbReference>
<sequence>MKHTHVGFNLLWMYNPEDPRQPYAPDLHLLDFLADQGFSFLRFPLNYWFWIENFSYSQPNERILCLIDDYVRQAVDRGFHVSLNLHRAPGYCINGAELERHNLWRDGEAQEVFSAMWTAFARRYGSYTPEQLSFDLLNEPPEIGQYGMTRDIHQRLMRRVIGEIRAINPDRVVVLDGLGGGNLAMPELADTGAIQSTRGYQPMSITHHRASWCRETQGLPMEEYPGARYQGKLWNRQTLEDHYRSWREMNDRGVQVHVGEMGCYDTIPNPTALAWFEDVFSLFRQYRWGFALWNFEGPFGVAGHRRPDTRWESLGSYRIDRDLWELIKQTRDELQK</sequence>
<keyword evidence="10" id="KW-1185">Reference proteome</keyword>
<dbReference type="InterPro" id="IPR001547">
    <property type="entry name" value="Glyco_hydro_5"/>
</dbReference>
<dbReference type="GO" id="GO:0008422">
    <property type="term" value="F:beta-glucosidase activity"/>
    <property type="evidence" value="ECO:0007669"/>
    <property type="project" value="TreeGrafter"/>
</dbReference>
<accession>A0A098QVN8</accession>
<evidence type="ECO:0000256" key="6">
    <source>
        <dbReference type="ARBA" id="ARBA00023326"/>
    </source>
</evidence>
<dbReference type="STRING" id="1480694.DC28_11820"/>
<keyword evidence="6" id="KW-0624">Polysaccharide degradation</keyword>
<evidence type="ECO:0000256" key="3">
    <source>
        <dbReference type="ARBA" id="ARBA00023001"/>
    </source>
</evidence>
<evidence type="ECO:0000256" key="7">
    <source>
        <dbReference type="RuleBase" id="RU361153"/>
    </source>
</evidence>
<comment type="caution">
    <text evidence="9">The sequence shown here is derived from an EMBL/GenBank/DDBJ whole genome shotgun (WGS) entry which is preliminary data.</text>
</comment>
<name>A0A098QVN8_9SPIO</name>
<keyword evidence="3" id="KW-0136">Cellulose degradation</keyword>
<dbReference type="SUPFAM" id="SSF51445">
    <property type="entry name" value="(Trans)glycosidases"/>
    <property type="match status" value="1"/>
</dbReference>
<dbReference type="PANTHER" id="PTHR31297:SF41">
    <property type="entry name" value="ENDOGLUCANASE, PUTATIVE (AFU_ORTHOLOGUE AFUA_5G01830)-RELATED"/>
    <property type="match status" value="1"/>
</dbReference>
<dbReference type="GO" id="GO:0009986">
    <property type="term" value="C:cell surface"/>
    <property type="evidence" value="ECO:0007669"/>
    <property type="project" value="TreeGrafter"/>
</dbReference>
<dbReference type="AlphaFoldDB" id="A0A098QVN8"/>
<dbReference type="GO" id="GO:0005576">
    <property type="term" value="C:extracellular region"/>
    <property type="evidence" value="ECO:0007669"/>
    <property type="project" value="TreeGrafter"/>
</dbReference>
<dbReference type="eggNOG" id="COG2730">
    <property type="taxonomic scope" value="Bacteria"/>
</dbReference>
<evidence type="ECO:0000259" key="8">
    <source>
        <dbReference type="Pfam" id="PF00150"/>
    </source>
</evidence>
<proteinExistence type="inferred from homology"/>
<reference evidence="9 10" key="1">
    <citation type="submission" date="2014-05" db="EMBL/GenBank/DDBJ databases">
        <title>De novo Genome Sequence of Spirocheata sp.</title>
        <authorList>
            <person name="Shivani Y."/>
            <person name="Subhash Y."/>
            <person name="Tushar L."/>
            <person name="Sasikala C."/>
            <person name="Ramana C.V."/>
        </authorList>
    </citation>
    <scope>NUCLEOTIDE SEQUENCE [LARGE SCALE GENOMIC DNA]</scope>
    <source>
        <strain evidence="9 10">JC230</strain>
    </source>
</reference>
<dbReference type="OrthoDB" id="9800475at2"/>
<dbReference type="EMBL" id="JNUP01000066">
    <property type="protein sequence ID" value="KGE71458.1"/>
    <property type="molecule type" value="Genomic_DNA"/>
</dbReference>
<dbReference type="RefSeq" id="WP_037548815.1">
    <property type="nucleotide sequence ID" value="NZ_JNUP01000066.1"/>
</dbReference>
<organism evidence="9 10">
    <name type="scientific">Spirochaeta lutea</name>
    <dbReference type="NCBI Taxonomy" id="1480694"/>
    <lineage>
        <taxon>Bacteria</taxon>
        <taxon>Pseudomonadati</taxon>
        <taxon>Spirochaetota</taxon>
        <taxon>Spirochaetia</taxon>
        <taxon>Spirochaetales</taxon>
        <taxon>Spirochaetaceae</taxon>
        <taxon>Spirochaeta</taxon>
    </lineage>
</organism>
<keyword evidence="4" id="KW-0119">Carbohydrate metabolism</keyword>
<dbReference type="PANTHER" id="PTHR31297">
    <property type="entry name" value="GLUCAN ENDO-1,6-BETA-GLUCOSIDASE B"/>
    <property type="match status" value="1"/>
</dbReference>
<protein>
    <submittedName>
        <fullName evidence="9">Glycoside hydrolase</fullName>
    </submittedName>
</protein>
<evidence type="ECO:0000313" key="10">
    <source>
        <dbReference type="Proteomes" id="UP000029692"/>
    </source>
</evidence>